<keyword evidence="1" id="KW-0812">Transmembrane</keyword>
<feature type="transmembrane region" description="Helical" evidence="1">
    <location>
        <begin position="67"/>
        <end position="91"/>
    </location>
</feature>
<sequence>MPSSLFFRTFTSPFFLSKVLLPAPYPCILSSSPQMTQDSLPLSINKQHSILPCYGTLPLPILLLTPLYFSPFSIVPAEILYIYLLLIICLFKHNTGFISKDVCLCYYCSINNLRTQPGI</sequence>
<dbReference type="AlphaFoldDB" id="Q8HXC9"/>
<name>Q8HXC9_MACFA</name>
<reference evidence="2" key="2">
    <citation type="submission" date="2002-10" db="EMBL/GenBank/DDBJ databases">
        <authorList>
            <person name="Hashimoto K."/>
            <person name="Osada N."/>
            <person name="Hida M."/>
            <person name="Kusuda J."/>
            <person name="Sugano S."/>
        </authorList>
    </citation>
    <scope>NUCLEOTIDE SEQUENCE</scope>
    <source>
        <tissue evidence="2">Frontal lobe left</tissue>
    </source>
</reference>
<dbReference type="EMBL" id="AB093661">
    <property type="protein sequence ID" value="BAC21635.1"/>
    <property type="molecule type" value="mRNA"/>
</dbReference>
<organism evidence="2">
    <name type="scientific">Macaca fascicularis</name>
    <name type="common">Crab-eating macaque</name>
    <name type="synonym">Cynomolgus monkey</name>
    <dbReference type="NCBI Taxonomy" id="9541"/>
    <lineage>
        <taxon>Eukaryota</taxon>
        <taxon>Metazoa</taxon>
        <taxon>Chordata</taxon>
        <taxon>Craniata</taxon>
        <taxon>Vertebrata</taxon>
        <taxon>Euteleostomi</taxon>
        <taxon>Mammalia</taxon>
        <taxon>Eutheria</taxon>
        <taxon>Euarchontoglires</taxon>
        <taxon>Primates</taxon>
        <taxon>Haplorrhini</taxon>
        <taxon>Catarrhini</taxon>
        <taxon>Cercopithecidae</taxon>
        <taxon>Cercopithecinae</taxon>
        <taxon>Macaca</taxon>
    </lineage>
</organism>
<keyword evidence="1" id="KW-1133">Transmembrane helix</keyword>
<proteinExistence type="evidence at transcript level"/>
<evidence type="ECO:0000256" key="1">
    <source>
        <dbReference type="SAM" id="Phobius"/>
    </source>
</evidence>
<protein>
    <submittedName>
        <fullName evidence="2">Uncharacterized protein</fullName>
    </submittedName>
</protein>
<reference evidence="2" key="1">
    <citation type="journal article" date="2001" name="Gene">
        <title>Assignment of 118 novel cDNAs of cynomolgus monkey brain to human chromosomes.</title>
        <authorList>
            <person name="Osada N."/>
            <person name="Hida M."/>
            <person name="Kususda J."/>
            <person name="Tanuma R."/>
            <person name="Iseki K."/>
            <person name="Hirata M."/>
            <person name="Suto Y."/>
            <person name="Hirai M."/>
            <person name="Terao K."/>
            <person name="Suzuki Y."/>
            <person name="Sugano S."/>
            <person name="Hashimoto K."/>
        </authorList>
    </citation>
    <scope>NUCLEOTIDE SEQUENCE</scope>
    <source>
        <tissue evidence="2">Frontal lobe left</tissue>
    </source>
</reference>
<evidence type="ECO:0000313" key="2">
    <source>
        <dbReference type="EMBL" id="BAC21635.1"/>
    </source>
</evidence>
<accession>Q8HXC9</accession>
<keyword evidence="1" id="KW-0472">Membrane</keyword>